<dbReference type="AlphaFoldDB" id="Q5NX21"/>
<evidence type="ECO:0000313" key="2">
    <source>
        <dbReference type="EMBL" id="CAI10393.1"/>
    </source>
</evidence>
<keyword evidence="2" id="KW-0614">Plasmid</keyword>
<proteinExistence type="predicted"/>
<reference evidence="2 3" key="1">
    <citation type="journal article" date="2005" name="Arch. Microbiol.">
        <title>The genome sequence of an anaerobic aromatic-degrading denitrifying bacterium, strain EbN1.</title>
        <authorList>
            <person name="Rabus R."/>
            <person name="Kube M."/>
            <person name="Heider J."/>
            <person name="Beck A."/>
            <person name="Heitmann K."/>
            <person name="Widdel F."/>
            <person name="Reinhardt R."/>
        </authorList>
    </citation>
    <scope>NUCLEOTIDE SEQUENCE [LARGE SCALE GENOMIC DNA]</scope>
    <source>
        <strain evidence="2 3">EbN1</strain>
        <plasmid evidence="3">Plasmid pAzo1</plasmid>
    </source>
</reference>
<dbReference type="Pfam" id="PF21818">
    <property type="entry name" value="DUF6884"/>
    <property type="match status" value="1"/>
</dbReference>
<dbReference type="KEGG" id="eba:p1D12"/>
<sequence length="139" mass="15534">MRRSVLRIGLVACCAKKGAEPCAAKDLYLSPLFKKSRDWVERHCDRWLILSAEHGVLAPETVIAPYDRTLNQMSANDRRVWGDLVRQQLESVAGSRFVALAGVRYCEPLVALDLERPMAGLGIGQQLAWLSHARKATTF</sequence>
<evidence type="ECO:0000313" key="3">
    <source>
        <dbReference type="Proteomes" id="UP000006552"/>
    </source>
</evidence>
<organism evidence="2 3">
    <name type="scientific">Aromatoleum aromaticum (strain DSM 19018 / LMG 30748 / EbN1)</name>
    <name type="common">Azoarcus sp. (strain EbN1)</name>
    <dbReference type="NCBI Taxonomy" id="76114"/>
    <lineage>
        <taxon>Bacteria</taxon>
        <taxon>Pseudomonadati</taxon>
        <taxon>Pseudomonadota</taxon>
        <taxon>Betaproteobacteria</taxon>
        <taxon>Rhodocyclales</taxon>
        <taxon>Rhodocyclaceae</taxon>
        <taxon>Aromatoleum</taxon>
    </lineage>
</organism>
<dbReference type="OrthoDB" id="2866199at2"/>
<protein>
    <submittedName>
        <fullName evidence="2">Weak: Alr7543 protein</fullName>
    </submittedName>
</protein>
<keyword evidence="3" id="KW-1185">Reference proteome</keyword>
<name>Q5NX21_AROAE</name>
<evidence type="ECO:0000259" key="1">
    <source>
        <dbReference type="Pfam" id="PF21818"/>
    </source>
</evidence>
<geneLocation type="plasmid" evidence="3">
    <name>pAzo1</name>
</geneLocation>
<dbReference type="InterPro" id="IPR049251">
    <property type="entry name" value="DUF6884"/>
</dbReference>
<dbReference type="HOGENOM" id="CLU_114074_1_0_4"/>
<gene>
    <name evidence="2" type="ORF">p1D12</name>
</gene>
<dbReference type="EMBL" id="CR555307">
    <property type="protein sequence ID" value="CAI10393.1"/>
    <property type="molecule type" value="Genomic_DNA"/>
</dbReference>
<feature type="domain" description="DUF6884" evidence="1">
    <location>
        <begin position="8"/>
        <end position="131"/>
    </location>
</feature>
<accession>Q5NX21</accession>
<dbReference type="Proteomes" id="UP000006552">
    <property type="component" value="Plasmid 1"/>
</dbReference>